<dbReference type="Pfam" id="PF00147">
    <property type="entry name" value="Fibrinogen_C"/>
    <property type="match status" value="1"/>
</dbReference>
<dbReference type="InParanoid" id="A7RQ32"/>
<dbReference type="PANTHER" id="PTHR19143:SF424">
    <property type="entry name" value="FIBRINOGEN C-TERMINAL DOMAIN-CONTAINING PROTEIN"/>
    <property type="match status" value="1"/>
</dbReference>
<accession>A7RQ32</accession>
<dbReference type="Proteomes" id="UP000001593">
    <property type="component" value="Unassembled WGS sequence"/>
</dbReference>
<evidence type="ECO:0000313" key="3">
    <source>
        <dbReference type="Proteomes" id="UP000001593"/>
    </source>
</evidence>
<dbReference type="SMART" id="SM00186">
    <property type="entry name" value="FBG"/>
    <property type="match status" value="1"/>
</dbReference>
<dbReference type="InterPro" id="IPR036056">
    <property type="entry name" value="Fibrinogen-like_C"/>
</dbReference>
<dbReference type="AlphaFoldDB" id="A7RQ32"/>
<dbReference type="OMA" id="LTWHGHE"/>
<organism evidence="2 3">
    <name type="scientific">Nematostella vectensis</name>
    <name type="common">Starlet sea anemone</name>
    <dbReference type="NCBI Taxonomy" id="45351"/>
    <lineage>
        <taxon>Eukaryota</taxon>
        <taxon>Metazoa</taxon>
        <taxon>Cnidaria</taxon>
        <taxon>Anthozoa</taxon>
        <taxon>Hexacorallia</taxon>
        <taxon>Actiniaria</taxon>
        <taxon>Edwardsiidae</taxon>
        <taxon>Nematostella</taxon>
    </lineage>
</organism>
<dbReference type="PhylomeDB" id="A7RQ32"/>
<dbReference type="EMBL" id="DS469527">
    <property type="protein sequence ID" value="EDO46423.1"/>
    <property type="molecule type" value="Genomic_DNA"/>
</dbReference>
<protein>
    <recommendedName>
        <fullName evidence="1">Fibrinogen C-terminal domain-containing protein</fullName>
    </recommendedName>
</protein>
<dbReference type="GO" id="GO:0005615">
    <property type="term" value="C:extracellular space"/>
    <property type="evidence" value="ECO:0000318"/>
    <property type="project" value="GO_Central"/>
</dbReference>
<name>A7RQ32_NEMVE</name>
<dbReference type="SUPFAM" id="SSF56496">
    <property type="entry name" value="Fibrinogen C-terminal domain-like"/>
    <property type="match status" value="1"/>
</dbReference>
<dbReference type="STRING" id="45351.A7RQ32"/>
<dbReference type="PANTHER" id="PTHR19143">
    <property type="entry name" value="FIBRINOGEN/TENASCIN/ANGIOPOEITIN"/>
    <property type="match status" value="1"/>
</dbReference>
<evidence type="ECO:0000259" key="1">
    <source>
        <dbReference type="PROSITE" id="PS51406"/>
    </source>
</evidence>
<feature type="domain" description="Fibrinogen C-terminal" evidence="1">
    <location>
        <begin position="1"/>
        <end position="196"/>
    </location>
</feature>
<dbReference type="InterPro" id="IPR050373">
    <property type="entry name" value="Fibrinogen_C-term_domain"/>
</dbReference>
<proteinExistence type="predicted"/>
<evidence type="ECO:0000313" key="2">
    <source>
        <dbReference type="EMBL" id="EDO46423.1"/>
    </source>
</evidence>
<dbReference type="PROSITE" id="PS51406">
    <property type="entry name" value="FIBRINOGEN_C_2"/>
    <property type="match status" value="1"/>
</dbReference>
<dbReference type="HOGENOM" id="CLU_038628_6_2_1"/>
<sequence>MSPPFSLLQVRCKFDQAPVIWTVILQRSSDSVDFTRTFDEYGVGIGTPGDDNFMLGLDNIHRLTNSPGAKMLLVRLEDWNGNVRFAEYSNFAVGSKAQKYTLALQYRYQSDAGDSLTYSNGMPFTAYDQDNDQTPSDNCAVYFGGGGWWHNACFNANFNNPYYNSGICPYAKGITWLTWHGHEYSLKKVAMLVRNV</sequence>
<dbReference type="Gene3D" id="3.90.215.10">
    <property type="entry name" value="Gamma Fibrinogen, chain A, domain 1"/>
    <property type="match status" value="1"/>
</dbReference>
<dbReference type="InterPro" id="IPR014716">
    <property type="entry name" value="Fibrinogen_a/b/g_C_1"/>
</dbReference>
<dbReference type="InterPro" id="IPR002181">
    <property type="entry name" value="Fibrinogen_a/b/g_C_dom"/>
</dbReference>
<reference evidence="2 3" key="1">
    <citation type="journal article" date="2007" name="Science">
        <title>Sea anemone genome reveals ancestral eumetazoan gene repertoire and genomic organization.</title>
        <authorList>
            <person name="Putnam N.H."/>
            <person name="Srivastava M."/>
            <person name="Hellsten U."/>
            <person name="Dirks B."/>
            <person name="Chapman J."/>
            <person name="Salamov A."/>
            <person name="Terry A."/>
            <person name="Shapiro H."/>
            <person name="Lindquist E."/>
            <person name="Kapitonov V.V."/>
            <person name="Jurka J."/>
            <person name="Genikhovich G."/>
            <person name="Grigoriev I.V."/>
            <person name="Lucas S.M."/>
            <person name="Steele R.E."/>
            <person name="Finnerty J.R."/>
            <person name="Technau U."/>
            <person name="Martindale M.Q."/>
            <person name="Rokhsar D.S."/>
        </authorList>
    </citation>
    <scope>NUCLEOTIDE SEQUENCE [LARGE SCALE GENOMIC DNA]</scope>
    <source>
        <strain evidence="3">CH2 X CH6</strain>
    </source>
</reference>
<dbReference type="eggNOG" id="KOG2579">
    <property type="taxonomic scope" value="Eukaryota"/>
</dbReference>
<gene>
    <name evidence="2" type="ORF">NEMVEDRAFT_v1g89534</name>
</gene>
<keyword evidence="3" id="KW-1185">Reference proteome</keyword>